<keyword evidence="11 13" id="KW-0012">Acyltransferase</keyword>
<proteinExistence type="inferred from homology"/>
<dbReference type="HAMAP" id="MF_01815">
    <property type="entry name" value="FabH"/>
    <property type="match status" value="1"/>
</dbReference>
<name>A0A327QBJ7_9BACT</name>
<evidence type="ECO:0000256" key="6">
    <source>
        <dbReference type="ARBA" id="ARBA00022679"/>
    </source>
</evidence>
<dbReference type="AlphaFoldDB" id="A0A327QBJ7"/>
<evidence type="ECO:0000256" key="5">
    <source>
        <dbReference type="ARBA" id="ARBA00022516"/>
    </source>
</evidence>
<keyword evidence="17" id="KW-1185">Reference proteome</keyword>
<evidence type="ECO:0000259" key="15">
    <source>
        <dbReference type="Pfam" id="PF08545"/>
    </source>
</evidence>
<dbReference type="InterPro" id="IPR013751">
    <property type="entry name" value="ACP_syn_III_N"/>
</dbReference>
<evidence type="ECO:0000256" key="8">
    <source>
        <dbReference type="ARBA" id="ARBA00023098"/>
    </source>
</evidence>
<dbReference type="EC" id="2.3.1.180" evidence="3 13"/>
<protein>
    <recommendedName>
        <fullName evidence="3 13">Beta-ketoacyl-[acyl-carrier-protein] synthase III</fullName>
        <shortName evidence="13">Beta-ketoacyl-ACP synthase III</shortName>
        <shortName evidence="13">KAS III</shortName>
        <ecNumber evidence="3 13">2.3.1.180</ecNumber>
    </recommendedName>
    <alternativeName>
        <fullName evidence="13">3-oxoacyl-[acyl-carrier-protein] synthase 3</fullName>
    </alternativeName>
    <alternativeName>
        <fullName evidence="13">3-oxoacyl-[acyl-carrier-protein] synthase III</fullName>
    </alternativeName>
</protein>
<keyword evidence="9 13" id="KW-0275">Fatty acid biosynthesis</keyword>
<gene>
    <name evidence="13" type="primary">fabH</name>
    <name evidence="16" type="ORF">LX64_03879</name>
</gene>
<dbReference type="NCBIfam" id="NF006829">
    <property type="entry name" value="PRK09352.1"/>
    <property type="match status" value="1"/>
</dbReference>
<evidence type="ECO:0000313" key="16">
    <source>
        <dbReference type="EMBL" id="RAJ01661.1"/>
    </source>
</evidence>
<sequence length="331" mass="35756">MKTKTAAITAVGGYVPEDVLTNETLATMVDTSDEWIMTRVGIKERRILRDETKATSDLCVPVVLQLCEKRGILPSEIDVIIVATATPDMLMPSTATILIGKVGATKAWGVDVNAACTGFLAALEMGAAMVAAGRYKKVIVIGADKMSAMIDYTDRATCTIFGDGAGGVLLEPSYQGFGLRDSILECEPSGQQHLQIRAGGSLRPASIETINNKEHFMMMNGGTIFKQAVSLMSNVVQEVMDRNELTVDNLNWLVPHQANQRIISSVGNSLGLPLNKIMLNIERYGNTTAATIPLCLWDYEDQIYPGDNLILTAFGAGFIWGGAYVKWGADE</sequence>
<dbReference type="RefSeq" id="WP_111599297.1">
    <property type="nucleotide sequence ID" value="NZ_QLLL01000007.1"/>
</dbReference>
<comment type="catalytic activity">
    <reaction evidence="12">
        <text>malonyl-[ACP] + acetyl-CoA + H(+) = 3-oxobutanoyl-[ACP] + CO2 + CoA</text>
        <dbReference type="Rhea" id="RHEA:12080"/>
        <dbReference type="Rhea" id="RHEA-COMP:9623"/>
        <dbReference type="Rhea" id="RHEA-COMP:9625"/>
        <dbReference type="ChEBI" id="CHEBI:15378"/>
        <dbReference type="ChEBI" id="CHEBI:16526"/>
        <dbReference type="ChEBI" id="CHEBI:57287"/>
        <dbReference type="ChEBI" id="CHEBI:57288"/>
        <dbReference type="ChEBI" id="CHEBI:78449"/>
        <dbReference type="ChEBI" id="CHEBI:78450"/>
        <dbReference type="EC" id="2.3.1.180"/>
    </reaction>
    <physiologicalReaction direction="left-to-right" evidence="12">
        <dbReference type="Rhea" id="RHEA:12081"/>
    </physiologicalReaction>
</comment>
<evidence type="ECO:0000256" key="9">
    <source>
        <dbReference type="ARBA" id="ARBA00023160"/>
    </source>
</evidence>
<feature type="domain" description="Beta-ketoacyl-[acyl-carrier-protein] synthase III N-terminal" evidence="15">
    <location>
        <begin position="111"/>
        <end position="183"/>
    </location>
</feature>
<dbReference type="Pfam" id="PF08541">
    <property type="entry name" value="ACP_syn_III_C"/>
    <property type="match status" value="1"/>
</dbReference>
<keyword evidence="10 13" id="KW-0511">Multifunctional enzyme</keyword>
<dbReference type="NCBIfam" id="TIGR00747">
    <property type="entry name" value="fabH"/>
    <property type="match status" value="1"/>
</dbReference>
<evidence type="ECO:0000256" key="2">
    <source>
        <dbReference type="ARBA" id="ARBA00008642"/>
    </source>
</evidence>
<evidence type="ECO:0000256" key="1">
    <source>
        <dbReference type="ARBA" id="ARBA00005194"/>
    </source>
</evidence>
<evidence type="ECO:0000256" key="7">
    <source>
        <dbReference type="ARBA" id="ARBA00022832"/>
    </source>
</evidence>
<feature type="active site" evidence="13">
    <location>
        <position position="256"/>
    </location>
</feature>
<dbReference type="GO" id="GO:0005737">
    <property type="term" value="C:cytoplasm"/>
    <property type="evidence" value="ECO:0007669"/>
    <property type="project" value="UniProtKB-SubCell"/>
</dbReference>
<dbReference type="GO" id="GO:0033818">
    <property type="term" value="F:beta-ketoacyl-acyl-carrier-protein synthase III activity"/>
    <property type="evidence" value="ECO:0007669"/>
    <property type="project" value="UniProtKB-UniRule"/>
</dbReference>
<feature type="active site" evidence="13">
    <location>
        <position position="286"/>
    </location>
</feature>
<dbReference type="OrthoDB" id="9815506at2"/>
<comment type="function">
    <text evidence="13">Catalyzes the condensation reaction of fatty acid synthesis by the addition to an acyl acceptor of two carbons from malonyl-ACP. Catalyzes the first condensation reaction which initiates fatty acid synthesis and may therefore play a role in governing the total rate of fatty acid production. Possesses both acetoacetyl-ACP synthase and acetyl transacylase activities. Its substrate specificity determines the biosynthesis of branched-chain and/or straight-chain of fatty acids.</text>
</comment>
<dbReference type="InterPro" id="IPR016039">
    <property type="entry name" value="Thiolase-like"/>
</dbReference>
<comment type="similarity">
    <text evidence="2 13">Belongs to the thiolase-like superfamily. FabH family.</text>
</comment>
<comment type="caution">
    <text evidence="16">The sequence shown here is derived from an EMBL/GenBank/DDBJ whole genome shotgun (WGS) entry which is preliminary data.</text>
</comment>
<feature type="region of interest" description="ACP-binding" evidence="13">
    <location>
        <begin position="257"/>
        <end position="261"/>
    </location>
</feature>
<comment type="pathway">
    <text evidence="1 13">Lipid metabolism; fatty acid biosynthesis.</text>
</comment>
<evidence type="ECO:0000256" key="12">
    <source>
        <dbReference type="ARBA" id="ARBA00051096"/>
    </source>
</evidence>
<comment type="domain">
    <text evidence="13">The last Arg residue of the ACP-binding site is essential for the weak association between ACP/AcpP and FabH.</text>
</comment>
<keyword evidence="4 13" id="KW-0963">Cytoplasm</keyword>
<evidence type="ECO:0000313" key="17">
    <source>
        <dbReference type="Proteomes" id="UP000249547"/>
    </source>
</evidence>
<evidence type="ECO:0000256" key="4">
    <source>
        <dbReference type="ARBA" id="ARBA00022490"/>
    </source>
</evidence>
<dbReference type="InterPro" id="IPR013747">
    <property type="entry name" value="ACP_syn_III_C"/>
</dbReference>
<dbReference type="Gene3D" id="3.40.47.10">
    <property type="match status" value="1"/>
</dbReference>
<dbReference type="UniPathway" id="UPA00094"/>
<feature type="domain" description="Beta-ketoacyl-[acyl-carrier-protein] synthase III C-terminal" evidence="14">
    <location>
        <begin position="240"/>
        <end position="327"/>
    </location>
</feature>
<comment type="subcellular location">
    <subcellularLocation>
        <location evidence="13">Cytoplasm</location>
    </subcellularLocation>
</comment>
<evidence type="ECO:0000256" key="13">
    <source>
        <dbReference type="HAMAP-Rule" id="MF_01815"/>
    </source>
</evidence>
<dbReference type="EMBL" id="QLLL01000007">
    <property type="protein sequence ID" value="RAJ01661.1"/>
    <property type="molecule type" value="Genomic_DNA"/>
</dbReference>
<dbReference type="GO" id="GO:0006633">
    <property type="term" value="P:fatty acid biosynthetic process"/>
    <property type="evidence" value="ECO:0007669"/>
    <property type="project" value="UniProtKB-UniRule"/>
</dbReference>
<dbReference type="SUPFAM" id="SSF53901">
    <property type="entry name" value="Thiolase-like"/>
    <property type="match status" value="1"/>
</dbReference>
<keyword evidence="8 13" id="KW-0443">Lipid metabolism</keyword>
<reference evidence="16 17" key="1">
    <citation type="submission" date="2018-06" db="EMBL/GenBank/DDBJ databases">
        <title>Genomic Encyclopedia of Archaeal and Bacterial Type Strains, Phase II (KMG-II): from individual species to whole genera.</title>
        <authorList>
            <person name="Goeker M."/>
        </authorList>
    </citation>
    <scope>NUCLEOTIDE SEQUENCE [LARGE SCALE GENOMIC DNA]</scope>
    <source>
        <strain evidence="16 17">DSM 23857</strain>
    </source>
</reference>
<dbReference type="CDD" id="cd00830">
    <property type="entry name" value="KAS_III"/>
    <property type="match status" value="1"/>
</dbReference>
<organism evidence="16 17">
    <name type="scientific">Chitinophaga skermanii</name>
    <dbReference type="NCBI Taxonomy" id="331697"/>
    <lineage>
        <taxon>Bacteria</taxon>
        <taxon>Pseudomonadati</taxon>
        <taxon>Bacteroidota</taxon>
        <taxon>Chitinophagia</taxon>
        <taxon>Chitinophagales</taxon>
        <taxon>Chitinophagaceae</taxon>
        <taxon>Chitinophaga</taxon>
    </lineage>
</organism>
<evidence type="ECO:0000256" key="10">
    <source>
        <dbReference type="ARBA" id="ARBA00023268"/>
    </source>
</evidence>
<keyword evidence="6 13" id="KW-0808">Transferase</keyword>
<dbReference type="Pfam" id="PF08545">
    <property type="entry name" value="ACP_syn_III"/>
    <property type="match status" value="1"/>
</dbReference>
<evidence type="ECO:0000256" key="11">
    <source>
        <dbReference type="ARBA" id="ARBA00023315"/>
    </source>
</evidence>
<dbReference type="FunFam" id="3.40.47.10:FF:000004">
    <property type="entry name" value="3-oxoacyl-[acyl-carrier-protein] synthase 3"/>
    <property type="match status" value="1"/>
</dbReference>
<dbReference type="PANTHER" id="PTHR34069">
    <property type="entry name" value="3-OXOACYL-[ACYL-CARRIER-PROTEIN] SYNTHASE 3"/>
    <property type="match status" value="1"/>
</dbReference>
<evidence type="ECO:0000256" key="3">
    <source>
        <dbReference type="ARBA" id="ARBA00012333"/>
    </source>
</evidence>
<dbReference type="Proteomes" id="UP000249547">
    <property type="component" value="Unassembled WGS sequence"/>
</dbReference>
<dbReference type="PANTHER" id="PTHR34069:SF2">
    <property type="entry name" value="BETA-KETOACYL-[ACYL-CARRIER-PROTEIN] SYNTHASE III"/>
    <property type="match status" value="1"/>
</dbReference>
<evidence type="ECO:0000259" key="14">
    <source>
        <dbReference type="Pfam" id="PF08541"/>
    </source>
</evidence>
<dbReference type="InterPro" id="IPR004655">
    <property type="entry name" value="FabH"/>
</dbReference>
<comment type="subunit">
    <text evidence="13">Homodimer.</text>
</comment>
<keyword evidence="5 13" id="KW-0444">Lipid biosynthesis</keyword>
<dbReference type="GO" id="GO:0044550">
    <property type="term" value="P:secondary metabolite biosynthetic process"/>
    <property type="evidence" value="ECO:0007669"/>
    <property type="project" value="TreeGrafter"/>
</dbReference>
<accession>A0A327QBJ7</accession>
<keyword evidence="7 13" id="KW-0276">Fatty acid metabolism</keyword>
<dbReference type="GO" id="GO:0004315">
    <property type="term" value="F:3-oxoacyl-[acyl-carrier-protein] synthase activity"/>
    <property type="evidence" value="ECO:0007669"/>
    <property type="project" value="InterPro"/>
</dbReference>
<feature type="active site" evidence="13">
    <location>
        <position position="116"/>
    </location>
</feature>